<reference evidence="2" key="1">
    <citation type="submission" date="2022-10" db="EMBL/GenBank/DDBJ databases">
        <title>Tapping the CABI collections for fungal endophytes: first genome assemblies for Collariella, Neodidymelliopsis, Ascochyta clinopodiicola, Didymella pomorum, Didymosphaeria variabile, Neocosmospora piperis and Neocucurbitaria cava.</title>
        <authorList>
            <person name="Hill R."/>
        </authorList>
    </citation>
    <scope>NUCLEOTIDE SEQUENCE</scope>
    <source>
        <strain evidence="2">IMI 356815</strain>
    </source>
</reference>
<dbReference type="EMBL" id="JAPEUX010000009">
    <property type="protein sequence ID" value="KAJ4345654.1"/>
    <property type="molecule type" value="Genomic_DNA"/>
</dbReference>
<dbReference type="AlphaFoldDB" id="A0A9W8XAV0"/>
<keyword evidence="3" id="KW-1185">Reference proteome</keyword>
<name>A0A9W8XAV0_9PLEO</name>
<dbReference type="RefSeq" id="XP_056065818.1">
    <property type="nucleotide sequence ID" value="XM_056220515.1"/>
</dbReference>
<dbReference type="Pfam" id="PF20183">
    <property type="entry name" value="DUF6546"/>
    <property type="match status" value="1"/>
</dbReference>
<dbReference type="OrthoDB" id="3728558at2759"/>
<protein>
    <recommendedName>
        <fullName evidence="1">DUF6546 domain-containing protein</fullName>
    </recommendedName>
</protein>
<organism evidence="2 3">
    <name type="scientific">Didymosphaeria variabile</name>
    <dbReference type="NCBI Taxonomy" id="1932322"/>
    <lineage>
        <taxon>Eukaryota</taxon>
        <taxon>Fungi</taxon>
        <taxon>Dikarya</taxon>
        <taxon>Ascomycota</taxon>
        <taxon>Pezizomycotina</taxon>
        <taxon>Dothideomycetes</taxon>
        <taxon>Pleosporomycetidae</taxon>
        <taxon>Pleosporales</taxon>
        <taxon>Massarineae</taxon>
        <taxon>Didymosphaeriaceae</taxon>
        <taxon>Didymosphaeria</taxon>
    </lineage>
</organism>
<dbReference type="Proteomes" id="UP001140513">
    <property type="component" value="Unassembled WGS sequence"/>
</dbReference>
<evidence type="ECO:0000259" key="1">
    <source>
        <dbReference type="Pfam" id="PF20183"/>
    </source>
</evidence>
<gene>
    <name evidence="2" type="ORF">N0V89_011788</name>
</gene>
<evidence type="ECO:0000313" key="2">
    <source>
        <dbReference type="EMBL" id="KAJ4345654.1"/>
    </source>
</evidence>
<dbReference type="GeneID" id="80915318"/>
<accession>A0A9W8XAV0</accession>
<feature type="domain" description="DUF6546" evidence="1">
    <location>
        <begin position="288"/>
        <end position="492"/>
    </location>
</feature>
<evidence type="ECO:0000313" key="3">
    <source>
        <dbReference type="Proteomes" id="UP001140513"/>
    </source>
</evidence>
<proteinExistence type="predicted"/>
<sequence length="505" mass="57180">MYWSSLAAELRAMILDALIQEGNVAHCACVSQEWKTAIGKHNFRSIRLTASDVPVLETLTAQNFGLIQYIWYCVELEEYDCSACDKDETEETTEANWVTLKDSIRSLFCALSARPMKGKLTLDISVHSPSDNQHFFKYICFEHADVHRSKGVAQQTSLQHTPLHDSIHNAALPPDFTVIDRLFPDIDFSDAEDGDAAFWATVPQVHSVTGLLLRRQTRRRWDPQALIQLTARLPNLQEAWYEPWREWSRMFQRSTDNRKCSPNSMTALPLIRLTTATGTERFFKSLISHNMKRLTIFEDLRETYIAANFSGLHPPSDAEPIRTVSIKVTQTLAEASLKLEHLSAAFVTDAARFWEARQPQWIWGQLLTLSLTSRMLVPTASPEKINSMLQAAAEAAMNMPKLVCMELWNGGQDHASVFRYRIALSRVGKPASIVWRSTRDLNVDAKVVSMWSAVAKSRSAGSFEVFKELLGPEYMIQSHGDAVDVLELQNQVACPVSIQQIRKEH</sequence>
<comment type="caution">
    <text evidence="2">The sequence shown here is derived from an EMBL/GenBank/DDBJ whole genome shotgun (WGS) entry which is preliminary data.</text>
</comment>
<dbReference type="InterPro" id="IPR046676">
    <property type="entry name" value="DUF6546"/>
</dbReference>